<keyword evidence="2" id="KW-0812">Transmembrane</keyword>
<keyword evidence="4" id="KW-1185">Reference proteome</keyword>
<dbReference type="RefSeq" id="WP_231331267.1">
    <property type="nucleotide sequence ID" value="NZ_CP059572.1"/>
</dbReference>
<keyword evidence="2" id="KW-1133">Transmembrane helix</keyword>
<protein>
    <recommendedName>
        <fullName evidence="5">DUF485 domain-containing protein</fullName>
    </recommendedName>
</protein>
<feature type="compositionally biased region" description="Low complexity" evidence="1">
    <location>
        <begin position="14"/>
        <end position="52"/>
    </location>
</feature>
<dbReference type="Proteomes" id="UP001049518">
    <property type="component" value="Chromosome"/>
</dbReference>
<accession>A0ABX8R8H4</accession>
<organism evidence="3 4">
    <name type="scientific">Actinomadura graeca</name>
    <dbReference type="NCBI Taxonomy" id="2750812"/>
    <lineage>
        <taxon>Bacteria</taxon>
        <taxon>Bacillati</taxon>
        <taxon>Actinomycetota</taxon>
        <taxon>Actinomycetes</taxon>
        <taxon>Streptosporangiales</taxon>
        <taxon>Thermomonosporaceae</taxon>
        <taxon>Actinomadura</taxon>
    </lineage>
</organism>
<reference evidence="3" key="1">
    <citation type="submission" date="2020-07" db="EMBL/GenBank/DDBJ databases">
        <authorList>
            <person name="Tarantini F.S."/>
            <person name="Hong K.W."/>
            <person name="Chan K.G."/>
        </authorList>
    </citation>
    <scope>NUCLEOTIDE SEQUENCE</scope>
    <source>
        <strain evidence="3">32-07</strain>
    </source>
</reference>
<name>A0ABX8R8H4_9ACTN</name>
<evidence type="ECO:0000313" key="3">
    <source>
        <dbReference type="EMBL" id="QXJ25298.1"/>
    </source>
</evidence>
<sequence length="168" mass="16629">MTDERRAAVSGPSARARVLRAQAAAPAPAPDTAPDTGPSASGSDPAGGEPSGTDPPDPAGPSRPVPPGGSDGPGGGWHGTGPAQARALIRTQLRTALTTGAAVLAVVTGLPALLALAPALGRLRMCGVPVVWLVLAFGVQPLWAAASVLHLRRAERAERDLTGPAGPS</sequence>
<feature type="transmembrane region" description="Helical" evidence="2">
    <location>
        <begin position="96"/>
        <end position="117"/>
    </location>
</feature>
<feature type="compositionally biased region" description="Pro residues" evidence="1">
    <location>
        <begin position="53"/>
        <end position="67"/>
    </location>
</feature>
<feature type="region of interest" description="Disordered" evidence="1">
    <location>
        <begin position="1"/>
        <end position="82"/>
    </location>
</feature>
<evidence type="ECO:0008006" key="5">
    <source>
        <dbReference type="Google" id="ProtNLM"/>
    </source>
</evidence>
<gene>
    <name evidence="3" type="ORF">AGRA3207_006776</name>
</gene>
<feature type="transmembrane region" description="Helical" evidence="2">
    <location>
        <begin position="129"/>
        <end position="151"/>
    </location>
</feature>
<keyword evidence="2" id="KW-0472">Membrane</keyword>
<evidence type="ECO:0000256" key="1">
    <source>
        <dbReference type="SAM" id="MobiDB-lite"/>
    </source>
</evidence>
<proteinExistence type="predicted"/>
<dbReference type="EMBL" id="CP059572">
    <property type="protein sequence ID" value="QXJ25298.1"/>
    <property type="molecule type" value="Genomic_DNA"/>
</dbReference>
<evidence type="ECO:0000313" key="4">
    <source>
        <dbReference type="Proteomes" id="UP001049518"/>
    </source>
</evidence>
<evidence type="ECO:0000256" key="2">
    <source>
        <dbReference type="SAM" id="Phobius"/>
    </source>
</evidence>
<feature type="compositionally biased region" description="Gly residues" evidence="1">
    <location>
        <begin position="69"/>
        <end position="79"/>
    </location>
</feature>